<organism evidence="1 2">
    <name type="scientific">Protopolystoma xenopodis</name>
    <dbReference type="NCBI Taxonomy" id="117903"/>
    <lineage>
        <taxon>Eukaryota</taxon>
        <taxon>Metazoa</taxon>
        <taxon>Spiralia</taxon>
        <taxon>Lophotrochozoa</taxon>
        <taxon>Platyhelminthes</taxon>
        <taxon>Monogenea</taxon>
        <taxon>Polyopisthocotylea</taxon>
        <taxon>Polystomatidea</taxon>
        <taxon>Polystomatidae</taxon>
        <taxon>Protopolystoma</taxon>
    </lineage>
</organism>
<proteinExistence type="predicted"/>
<name>A0A3S5FFK8_9PLAT</name>
<reference evidence="1" key="1">
    <citation type="submission" date="2018-11" db="EMBL/GenBank/DDBJ databases">
        <authorList>
            <consortium name="Pathogen Informatics"/>
        </authorList>
    </citation>
    <scope>NUCLEOTIDE SEQUENCE</scope>
</reference>
<dbReference type="EMBL" id="CAAALY010244186">
    <property type="protein sequence ID" value="VEL32438.1"/>
    <property type="molecule type" value="Genomic_DNA"/>
</dbReference>
<evidence type="ECO:0000313" key="1">
    <source>
        <dbReference type="EMBL" id="VEL32438.1"/>
    </source>
</evidence>
<evidence type="ECO:0000313" key="2">
    <source>
        <dbReference type="Proteomes" id="UP000784294"/>
    </source>
</evidence>
<protein>
    <submittedName>
        <fullName evidence="1">Uncharacterized protein</fullName>
    </submittedName>
</protein>
<keyword evidence="2" id="KW-1185">Reference proteome</keyword>
<gene>
    <name evidence="1" type="ORF">PXEA_LOCUS25878</name>
</gene>
<dbReference type="AlphaFoldDB" id="A0A3S5FFK8"/>
<accession>A0A3S5FFK8</accession>
<dbReference type="Proteomes" id="UP000784294">
    <property type="component" value="Unassembled WGS sequence"/>
</dbReference>
<sequence length="196" mass="20095">MAMSCQLMHPAGLYTSTSAMPPCPVSLSTYGPVDVDGQTRSSMSAADIWCQPRVSVGGMPCPDGLPICWGGPIPWQAFYSLPGLPLLPTDTTGALQRGGPLAVELSPNNTRSLLAGCVTGNGTIEQAGQGGSGGPMMGESLEFVGGAMSRGSGRKSSGEAEELGTTCLAGMTRASGDSLDAYEHTFPDSSTFQQQV</sequence>
<comment type="caution">
    <text evidence="1">The sequence shown here is derived from an EMBL/GenBank/DDBJ whole genome shotgun (WGS) entry which is preliminary data.</text>
</comment>